<accession>A0A5J9TLC7</accession>
<sequence>MIGFGPGFECNKVVWEWIQPASSTDGPWSDCIHRAHGEAPTMSGCCPWLDQDDYVQAVCLVGALRLHTPQL</sequence>
<feature type="non-terminal residue" evidence="1">
    <location>
        <position position="1"/>
    </location>
</feature>
<evidence type="ECO:0000313" key="1">
    <source>
        <dbReference type="EMBL" id="TVU11738.1"/>
    </source>
</evidence>
<gene>
    <name evidence="1" type="ORF">EJB05_45340</name>
</gene>
<protein>
    <submittedName>
        <fullName evidence="1">Uncharacterized protein</fullName>
    </submittedName>
</protein>
<dbReference type="Proteomes" id="UP000324897">
    <property type="component" value="Chromosome 3"/>
</dbReference>
<evidence type="ECO:0000313" key="2">
    <source>
        <dbReference type="Proteomes" id="UP000324897"/>
    </source>
</evidence>
<comment type="caution">
    <text evidence="1">The sequence shown here is derived from an EMBL/GenBank/DDBJ whole genome shotgun (WGS) entry which is preliminary data.</text>
</comment>
<organism evidence="1 2">
    <name type="scientific">Eragrostis curvula</name>
    <name type="common">weeping love grass</name>
    <dbReference type="NCBI Taxonomy" id="38414"/>
    <lineage>
        <taxon>Eukaryota</taxon>
        <taxon>Viridiplantae</taxon>
        <taxon>Streptophyta</taxon>
        <taxon>Embryophyta</taxon>
        <taxon>Tracheophyta</taxon>
        <taxon>Spermatophyta</taxon>
        <taxon>Magnoliopsida</taxon>
        <taxon>Liliopsida</taxon>
        <taxon>Poales</taxon>
        <taxon>Poaceae</taxon>
        <taxon>PACMAD clade</taxon>
        <taxon>Chloridoideae</taxon>
        <taxon>Eragrostideae</taxon>
        <taxon>Eragrostidinae</taxon>
        <taxon>Eragrostis</taxon>
    </lineage>
</organism>
<name>A0A5J9TLC7_9POAL</name>
<dbReference type="EMBL" id="RWGY01000039">
    <property type="protein sequence ID" value="TVU11738.1"/>
    <property type="molecule type" value="Genomic_DNA"/>
</dbReference>
<dbReference type="Gramene" id="TVU11738">
    <property type="protein sequence ID" value="TVU11738"/>
    <property type="gene ID" value="EJB05_45340"/>
</dbReference>
<reference evidence="1 2" key="1">
    <citation type="journal article" date="2019" name="Sci. Rep.">
        <title>A high-quality genome of Eragrostis curvula grass provides insights into Poaceae evolution and supports new strategies to enhance forage quality.</title>
        <authorList>
            <person name="Carballo J."/>
            <person name="Santos B.A.C.M."/>
            <person name="Zappacosta D."/>
            <person name="Garbus I."/>
            <person name="Selva J.P."/>
            <person name="Gallo C.A."/>
            <person name="Diaz A."/>
            <person name="Albertini E."/>
            <person name="Caccamo M."/>
            <person name="Echenique V."/>
        </authorList>
    </citation>
    <scope>NUCLEOTIDE SEQUENCE [LARGE SCALE GENOMIC DNA]</scope>
    <source>
        <strain evidence="2">cv. Victoria</strain>
        <tissue evidence="1">Leaf</tissue>
    </source>
</reference>
<keyword evidence="2" id="KW-1185">Reference proteome</keyword>
<proteinExistence type="predicted"/>
<dbReference type="AlphaFoldDB" id="A0A5J9TLC7"/>